<evidence type="ECO:0000256" key="1">
    <source>
        <dbReference type="ARBA" id="ARBA00010599"/>
    </source>
</evidence>
<evidence type="ECO:0000313" key="13">
    <source>
        <dbReference type="RefSeq" id="XP_011636387.1"/>
    </source>
</evidence>
<dbReference type="Proteomes" id="UP000504615">
    <property type="component" value="Unplaced"/>
</dbReference>
<dbReference type="RefSeq" id="XP_011636387.1">
    <property type="nucleotide sequence ID" value="XM_011638085.2"/>
</dbReference>
<dbReference type="GO" id="GO:0005765">
    <property type="term" value="C:lysosomal membrane"/>
    <property type="evidence" value="ECO:0007669"/>
    <property type="project" value="UniProtKB-SubCell"/>
</dbReference>
<organism evidence="12 13">
    <name type="scientific">Pogonomyrmex barbatus</name>
    <name type="common">red harvester ant</name>
    <dbReference type="NCBI Taxonomy" id="144034"/>
    <lineage>
        <taxon>Eukaryota</taxon>
        <taxon>Metazoa</taxon>
        <taxon>Ecdysozoa</taxon>
        <taxon>Arthropoda</taxon>
        <taxon>Hexapoda</taxon>
        <taxon>Insecta</taxon>
        <taxon>Pterygota</taxon>
        <taxon>Neoptera</taxon>
        <taxon>Endopterygota</taxon>
        <taxon>Hymenoptera</taxon>
        <taxon>Apocrita</taxon>
        <taxon>Aculeata</taxon>
        <taxon>Formicoidea</taxon>
        <taxon>Formicidae</taxon>
        <taxon>Myrmicinae</taxon>
        <taxon>Pogonomyrmex</taxon>
    </lineage>
</organism>
<evidence type="ECO:0000256" key="5">
    <source>
        <dbReference type="ARBA" id="ARBA00023136"/>
    </source>
</evidence>
<evidence type="ECO:0000256" key="4">
    <source>
        <dbReference type="ARBA" id="ARBA00022989"/>
    </source>
</evidence>
<evidence type="ECO:0000256" key="3">
    <source>
        <dbReference type="ARBA" id="ARBA00022729"/>
    </source>
</evidence>
<evidence type="ECO:0000313" key="12">
    <source>
        <dbReference type="Proteomes" id="UP000504615"/>
    </source>
</evidence>
<reference evidence="13" key="1">
    <citation type="submission" date="2025-08" db="UniProtKB">
        <authorList>
            <consortium name="RefSeq"/>
        </authorList>
    </citation>
    <scope>IDENTIFICATION</scope>
</reference>
<dbReference type="OrthoDB" id="6264340at2759"/>
<keyword evidence="7" id="KW-0458">Lysosome</keyword>
<dbReference type="Pfam" id="PF15065">
    <property type="entry name" value="NCU-G1"/>
    <property type="match status" value="1"/>
</dbReference>
<evidence type="ECO:0000256" key="7">
    <source>
        <dbReference type="ARBA" id="ARBA00023228"/>
    </source>
</evidence>
<evidence type="ECO:0000256" key="8">
    <source>
        <dbReference type="ARBA" id="ARBA00024176"/>
    </source>
</evidence>
<comment type="subunit">
    <text evidence="10">Interacts (via lumenal domain) with lysosomal protein MFSD1; the interaction starts while both proteins are still in the endoplasmic reticulum and is required for stabilization of MFSD1 in lysosomes but has no direct effect on its targeting to lysosomes or transporter activity.</text>
</comment>
<evidence type="ECO:0000256" key="9">
    <source>
        <dbReference type="ARBA" id="ARBA00024189"/>
    </source>
</evidence>
<dbReference type="GeneID" id="105426719"/>
<keyword evidence="2 11" id="KW-0812">Transmembrane</keyword>
<sequence length="440" mass="49895">MSVRAANSVSVSRKRCFLLNRRCRTRLAGMAISASTFCLLLVVALVDSAFSTQRILRSFLNPDCEESCRERNVTTLYLRADGPNDTLHYLWDFTGTPSILLALTPPSVWLNISWDDYLARKPNSLHFTEKPTYSFGLIINKIIEFNDVNDTALIDTADVTNTNVLRPEYFNWRRVSLSQKSEFVYLDMEGNSYHDTAKNISRYGSIKLSLRGFCTLDHSAMVPHMLHTENSTLVDIILDHLQTNETFSNSRFAIELLAVGGGDPEVPMFVDPKKSLDDEHTPGIFEVVEVRTPPYRDLNNGLDAGSYLQWRPVSYNSASRDVTSSTETVQYPPKKVFNHTSVIKNSMLYCYYGETADDLLLQRLTVSLGMKGDGFYKKTNYLTWTFTIGYGTPPEERFSSLVIMIISIGLGLPLLIMVITGLYLCIRRMPKRRGNAYLNR</sequence>
<evidence type="ECO:0000256" key="11">
    <source>
        <dbReference type="SAM" id="Phobius"/>
    </source>
</evidence>
<dbReference type="KEGG" id="pbar:105426719"/>
<feature type="transmembrane region" description="Helical" evidence="11">
    <location>
        <begin position="401"/>
        <end position="426"/>
    </location>
</feature>
<proteinExistence type="inferred from homology"/>
<comment type="subcellular location">
    <subcellularLocation>
        <location evidence="9">Lysosome membrane</location>
        <topology evidence="9">Single-pass type I membrane protein</topology>
        <orientation evidence="9">Lumenal side</orientation>
    </subcellularLocation>
</comment>
<accession>A0A6I9W4S4</accession>
<gene>
    <name evidence="13" type="primary">LOC105426719</name>
</gene>
<evidence type="ECO:0000256" key="10">
    <source>
        <dbReference type="ARBA" id="ARBA00044960"/>
    </source>
</evidence>
<dbReference type="PANTHER" id="PTHR31981:SF1">
    <property type="entry name" value="GLYCOSYLATED LYSOSOMAL MEMBRANE PROTEIN"/>
    <property type="match status" value="1"/>
</dbReference>
<keyword evidence="3" id="KW-0732">Signal</keyword>
<keyword evidence="5 11" id="KW-0472">Membrane</keyword>
<comment type="function">
    <text evidence="8">Required to protect lysosomal transporter MFSD1 from lysosomal proteolysis and for MFSD1 lysosomal localization.</text>
</comment>
<dbReference type="PANTHER" id="PTHR31981">
    <property type="entry name" value="GLYCOSYLATED LYSOSOMAL MEMBRANE PROTEIN"/>
    <property type="match status" value="1"/>
</dbReference>
<protein>
    <submittedName>
        <fullName evidence="13">Glycosylated lysosomal membrane protein A-like</fullName>
    </submittedName>
</protein>
<dbReference type="InterPro" id="IPR029382">
    <property type="entry name" value="NCU-G1"/>
</dbReference>
<keyword evidence="6" id="KW-0325">Glycoprotein</keyword>
<evidence type="ECO:0000256" key="2">
    <source>
        <dbReference type="ARBA" id="ARBA00022692"/>
    </source>
</evidence>
<keyword evidence="12" id="KW-1185">Reference proteome</keyword>
<comment type="similarity">
    <text evidence="1">Belongs to the GLMP family.</text>
</comment>
<dbReference type="AlphaFoldDB" id="A0A6I9W4S4"/>
<keyword evidence="4 11" id="KW-1133">Transmembrane helix</keyword>
<name>A0A6I9W4S4_9HYME</name>
<evidence type="ECO:0000256" key="6">
    <source>
        <dbReference type="ARBA" id="ARBA00023180"/>
    </source>
</evidence>